<dbReference type="PANTHER" id="PTHR11091">
    <property type="entry name" value="OXIDOREDUCTASE-RELATED"/>
    <property type="match status" value="1"/>
</dbReference>
<dbReference type="EMBL" id="JACIGK010000001">
    <property type="protein sequence ID" value="MBB4264581.1"/>
    <property type="molecule type" value="Genomic_DNA"/>
</dbReference>
<dbReference type="InterPro" id="IPR036111">
    <property type="entry name" value="Mal/L-sulfo/L-lacto_DH-like_sf"/>
</dbReference>
<dbReference type="Gene3D" id="3.30.1370.60">
    <property type="entry name" value="Hypothetical oxidoreductase yiak, domain 2"/>
    <property type="match status" value="1"/>
</dbReference>
<keyword evidence="4" id="KW-1185">Reference proteome</keyword>
<dbReference type="InterPro" id="IPR043144">
    <property type="entry name" value="Mal/L-sulf/L-lact_DH-like_ah"/>
</dbReference>
<name>A0A7W6R9T7_9PROT</name>
<protein>
    <submittedName>
        <fullName evidence="3">LDH2 family malate/lactate/ureidoglycolate dehydrogenase</fullName>
    </submittedName>
</protein>
<reference evidence="3 4" key="1">
    <citation type="submission" date="2020-08" db="EMBL/GenBank/DDBJ databases">
        <title>Genome sequencing of Purple Non-Sulfur Bacteria from various extreme environments.</title>
        <authorList>
            <person name="Mayer M."/>
        </authorList>
    </citation>
    <scope>NUCLEOTIDE SEQUENCE [LARGE SCALE GENOMIC DNA]</scope>
    <source>
        <strain evidence="3 4">JA131</strain>
    </source>
</reference>
<evidence type="ECO:0000313" key="3">
    <source>
        <dbReference type="EMBL" id="MBB4264581.1"/>
    </source>
</evidence>
<keyword evidence="2" id="KW-0560">Oxidoreductase</keyword>
<dbReference type="Pfam" id="PF02615">
    <property type="entry name" value="Ldh_2"/>
    <property type="match status" value="1"/>
</dbReference>
<evidence type="ECO:0000313" key="4">
    <source>
        <dbReference type="Proteomes" id="UP000554286"/>
    </source>
</evidence>
<dbReference type="InterPro" id="IPR043143">
    <property type="entry name" value="Mal/L-sulf/L-lact_DH-like_NADP"/>
</dbReference>
<dbReference type="Gene3D" id="1.10.1530.10">
    <property type="match status" value="1"/>
</dbReference>
<dbReference type="Proteomes" id="UP000554286">
    <property type="component" value="Unassembled WGS sequence"/>
</dbReference>
<comment type="similarity">
    <text evidence="1">Belongs to the LDH2/MDH2 oxidoreductase family.</text>
</comment>
<evidence type="ECO:0000256" key="2">
    <source>
        <dbReference type="ARBA" id="ARBA00023002"/>
    </source>
</evidence>
<dbReference type="InterPro" id="IPR003767">
    <property type="entry name" value="Malate/L-lactate_DH-like"/>
</dbReference>
<dbReference type="GO" id="GO:0016491">
    <property type="term" value="F:oxidoreductase activity"/>
    <property type="evidence" value="ECO:0007669"/>
    <property type="project" value="UniProtKB-KW"/>
</dbReference>
<accession>A0A7W6R9T7</accession>
<proteinExistence type="inferred from homology"/>
<evidence type="ECO:0000256" key="1">
    <source>
        <dbReference type="ARBA" id="ARBA00006056"/>
    </source>
</evidence>
<sequence>MTMQAADVRAYDHQALVAFSVETLAAAGLPEAQARIAAAGLAYADLHGFDSHGAINLARIYLPKVHDGAIARDGVPGVVRAQGATVRIAGRRAIGFVSAAFAMDQACRLARAHGIGCAAVDGLTHSGSMGFYVKTAVDDGLIGLALINLGSQALVPAPGSTTPLVGTNVVAAGVPAGDLPPFLLDMSTAAVSTGRVRLAARRDEPIPAGWLADAEGRDVTDPRALDAGTAFLLPLGGQASGYKGLGLALLCDLLCAALSGAAAGPVGATASDENIGLVLIAIDPKALRSMDAFREAVDQILSAVLAVDTTDPDTPVVYPGYREAMTARHRQTHGIPLDGATVASLVEAGERVGVAFPAAR</sequence>
<dbReference type="RefSeq" id="WP_184042212.1">
    <property type="nucleotide sequence ID" value="NZ_JACIGK010000001.1"/>
</dbReference>
<dbReference type="SUPFAM" id="SSF89733">
    <property type="entry name" value="L-sulfolactate dehydrogenase-like"/>
    <property type="match status" value="1"/>
</dbReference>
<organism evidence="3 4">
    <name type="scientific">Roseospira visakhapatnamensis</name>
    <dbReference type="NCBI Taxonomy" id="390880"/>
    <lineage>
        <taxon>Bacteria</taxon>
        <taxon>Pseudomonadati</taxon>
        <taxon>Pseudomonadota</taxon>
        <taxon>Alphaproteobacteria</taxon>
        <taxon>Rhodospirillales</taxon>
        <taxon>Rhodospirillaceae</taxon>
        <taxon>Roseospira</taxon>
    </lineage>
</organism>
<comment type="caution">
    <text evidence="3">The sequence shown here is derived from an EMBL/GenBank/DDBJ whole genome shotgun (WGS) entry which is preliminary data.</text>
</comment>
<dbReference type="AlphaFoldDB" id="A0A7W6R9T7"/>
<gene>
    <name evidence="3" type="ORF">GGD89_000187</name>
</gene>
<dbReference type="PANTHER" id="PTHR11091:SF0">
    <property type="entry name" value="MALATE DEHYDROGENASE"/>
    <property type="match status" value="1"/>
</dbReference>